<dbReference type="AlphaFoldDB" id="A0A9X2MPU0"/>
<protein>
    <submittedName>
        <fullName evidence="1">SIMPL domain-containing protein</fullName>
    </submittedName>
</protein>
<dbReference type="PANTHER" id="PTHR34387">
    <property type="entry name" value="SLR1258 PROTEIN"/>
    <property type="match status" value="1"/>
</dbReference>
<dbReference type="Pfam" id="PF04402">
    <property type="entry name" value="SIMPL"/>
    <property type="match status" value="1"/>
</dbReference>
<dbReference type="EMBL" id="JANIPJ010000003">
    <property type="protein sequence ID" value="MCR2803596.1"/>
    <property type="molecule type" value="Genomic_DNA"/>
</dbReference>
<evidence type="ECO:0000313" key="1">
    <source>
        <dbReference type="EMBL" id="MCR2803596.1"/>
    </source>
</evidence>
<accession>A0A9X2MPU0</accession>
<dbReference type="GO" id="GO:0006974">
    <property type="term" value="P:DNA damage response"/>
    <property type="evidence" value="ECO:0007669"/>
    <property type="project" value="TreeGrafter"/>
</dbReference>
<comment type="caution">
    <text evidence="1">The sequence shown here is derived from an EMBL/GenBank/DDBJ whole genome shotgun (WGS) entry which is preliminary data.</text>
</comment>
<organism evidence="1 2">
    <name type="scientific">Paenibacillus soyae</name>
    <dbReference type="NCBI Taxonomy" id="2969249"/>
    <lineage>
        <taxon>Bacteria</taxon>
        <taxon>Bacillati</taxon>
        <taxon>Bacillota</taxon>
        <taxon>Bacilli</taxon>
        <taxon>Bacillales</taxon>
        <taxon>Paenibacillaceae</taxon>
        <taxon>Paenibacillus</taxon>
    </lineage>
</organism>
<keyword evidence="2" id="KW-1185">Reference proteome</keyword>
<proteinExistence type="predicted"/>
<dbReference type="InterPro" id="IPR007497">
    <property type="entry name" value="SIMPL/DUF541"/>
</dbReference>
<name>A0A9X2MPU0_9BACL</name>
<dbReference type="RefSeq" id="WP_257444011.1">
    <property type="nucleotide sequence ID" value="NZ_JANIPJ010000003.1"/>
</dbReference>
<dbReference type="InterPro" id="IPR052022">
    <property type="entry name" value="26kDa_periplasmic_antigen"/>
</dbReference>
<reference evidence="1" key="1">
    <citation type="submission" date="2022-08" db="EMBL/GenBank/DDBJ databases">
        <title>The genomic sequence of strain Paenibacillus sp. SCIV0701.</title>
        <authorList>
            <person name="Zhao H."/>
        </authorList>
    </citation>
    <scope>NUCLEOTIDE SEQUENCE</scope>
    <source>
        <strain evidence="1">SCIV0701</strain>
    </source>
</reference>
<evidence type="ECO:0000313" key="2">
    <source>
        <dbReference type="Proteomes" id="UP001141950"/>
    </source>
</evidence>
<dbReference type="Gene3D" id="3.30.110.170">
    <property type="entry name" value="Protein of unknown function (DUF541), domain 1"/>
    <property type="match status" value="1"/>
</dbReference>
<dbReference type="Proteomes" id="UP001141950">
    <property type="component" value="Unassembled WGS sequence"/>
</dbReference>
<dbReference type="Gene3D" id="3.30.70.2970">
    <property type="entry name" value="Protein of unknown function (DUF541), domain 2"/>
    <property type="match status" value="1"/>
</dbReference>
<dbReference type="PANTHER" id="PTHR34387:SF1">
    <property type="entry name" value="PERIPLASMIC IMMUNOGENIC PROTEIN"/>
    <property type="match status" value="1"/>
</dbReference>
<sequence>MIPTNALKNGGGSCDFTIEVIGEGMAVAAPDRTHITLGVVTEGKDVQPAQKENAEKIEAIIAALERLGVPRENIQTKTYSIEPQYDYADGVQTFRGYKVTHLLGITLDGVAGAGAVIDAAVAQGANAITDIVFLSSESAKFEALALREAVRSAQEKAAAIAGALGVSLSAIPCKVQELGQEAAPIRFKTAALSMADSQTPIEPGQLTFRAAVRVWYVFA</sequence>
<gene>
    <name evidence="1" type="ORF">NQZ67_06825</name>
</gene>